<feature type="compositionally biased region" description="Low complexity" evidence="1">
    <location>
        <begin position="256"/>
        <end position="271"/>
    </location>
</feature>
<feature type="compositionally biased region" description="Low complexity" evidence="1">
    <location>
        <begin position="384"/>
        <end position="405"/>
    </location>
</feature>
<feature type="region of interest" description="Disordered" evidence="1">
    <location>
        <begin position="467"/>
        <end position="551"/>
    </location>
</feature>
<dbReference type="EMBL" id="JBANRG010000081">
    <property type="protein sequence ID" value="KAK7438094.1"/>
    <property type="molecule type" value="Genomic_DNA"/>
</dbReference>
<keyword evidence="3" id="KW-1185">Reference proteome</keyword>
<sequence length="857" mass="94575">MSRSQSVPRADDIPENHDIFTVPAEFNDVYSNRIPDISPMAVIGTPSTPWRPLMLLALWYPSVLDVRLFNRLESPQQNLLFDMVTSVLDDYYVWYLHPDYQEPEVISHALNTILYNFRDDPAFIAASSLAPRTVRWRHEDFVAMVDEWLEDQSSIPKDLHVRLTQVQSLFAPLSIVTPPDEDFPNGWRTPDVWDGFYLDRPCEETVVYKVPNNSNFLPLGKIPPRLHWNQFVKSDDLDDDFSATIKVERAPPPAIPSSSPSVPSSYSGAAPLFPRPQSKPRPTPRPVSNLVKQDKGKQRAIPMVSLSKKRKAPVEDVAPTKIRRTQDTQAVSEARQETSQVHDTPLPGSGPRRSGRARKMLHKLDDASLLVLDSYESPDDEFVPSPHQTTSPSTPAVSSSSRVTAQQEPPVRKTPPGYYMYPHRVSVPKPSIDTAMTVDSDSEAVAAPFRELSIQPVEPAPMVSMTPVVPSASPVKSREPSLQPVEPEKTTLATSVPPSVDPVKTAISPSKGDVSPKPTSTVSQPGGNATVKKTKHSRRAPTSHALVKVPTSTSETIEIPSGAKQFLVPAGYSIHSSVTPAFHLAPPRVLGDFTIPADLYGIKHRMEAIRETMRARQVSAHYATSSSFAPILGPCENCGHHGVVCFPRTGDKSCLNCRRSGLGCNFSSGTNFSNAADRADGVAQFSTARLDSLALDEYSAEQRMELSIASALLDINEYHTRRYKLTSALTLANRASDGFTSRLQDDVDISPQLKQACVDLEERQEEYDIAPSADVIFDENVRAELSQSLVDWFEGKGGKGSLPSEWSTNPQPAEASSSKNSKRKLLSFDSVVIRLRIYRAVMDLLSADLQLRTFAQA</sequence>
<feature type="compositionally biased region" description="Polar residues" evidence="1">
    <location>
        <begin position="804"/>
        <end position="815"/>
    </location>
</feature>
<reference evidence="2 3" key="1">
    <citation type="submission" date="2024-01" db="EMBL/GenBank/DDBJ databases">
        <title>A draft genome for the cacao thread blight pathogen Marasmiellus scandens.</title>
        <authorList>
            <person name="Baruah I.K."/>
            <person name="Leung J."/>
            <person name="Bukari Y."/>
            <person name="Amoako-Attah I."/>
            <person name="Meinhardt L.W."/>
            <person name="Bailey B.A."/>
            <person name="Cohen S.P."/>
        </authorList>
    </citation>
    <scope>NUCLEOTIDE SEQUENCE [LARGE SCALE GENOMIC DNA]</scope>
    <source>
        <strain evidence="2 3">GH-19</strain>
    </source>
</reference>
<protein>
    <recommendedName>
        <fullName evidence="4">Zn(2)-C6 fungal-type domain-containing protein</fullName>
    </recommendedName>
</protein>
<feature type="region of interest" description="Disordered" evidence="1">
    <location>
        <begin position="247"/>
        <end position="355"/>
    </location>
</feature>
<comment type="caution">
    <text evidence="2">The sequence shown here is derived from an EMBL/GenBank/DDBJ whole genome shotgun (WGS) entry which is preliminary data.</text>
</comment>
<feature type="compositionally biased region" description="Basic residues" evidence="1">
    <location>
        <begin position="532"/>
        <end position="541"/>
    </location>
</feature>
<evidence type="ECO:0000313" key="2">
    <source>
        <dbReference type="EMBL" id="KAK7438094.1"/>
    </source>
</evidence>
<dbReference type="Proteomes" id="UP001498398">
    <property type="component" value="Unassembled WGS sequence"/>
</dbReference>
<gene>
    <name evidence="2" type="ORF">VKT23_018260</name>
</gene>
<evidence type="ECO:0000256" key="1">
    <source>
        <dbReference type="SAM" id="MobiDB-lite"/>
    </source>
</evidence>
<name>A0ABR1IPW1_9AGAR</name>
<evidence type="ECO:0008006" key="4">
    <source>
        <dbReference type="Google" id="ProtNLM"/>
    </source>
</evidence>
<feature type="compositionally biased region" description="Polar residues" evidence="1">
    <location>
        <begin position="517"/>
        <end position="527"/>
    </location>
</feature>
<feature type="region of interest" description="Disordered" evidence="1">
    <location>
        <begin position="800"/>
        <end position="819"/>
    </location>
</feature>
<feature type="compositionally biased region" description="Polar residues" evidence="1">
    <location>
        <begin position="327"/>
        <end position="342"/>
    </location>
</feature>
<accession>A0ABR1IPW1</accession>
<feature type="region of interest" description="Disordered" evidence="1">
    <location>
        <begin position="377"/>
        <end position="419"/>
    </location>
</feature>
<feature type="compositionally biased region" description="Pro residues" evidence="1">
    <location>
        <begin position="273"/>
        <end position="285"/>
    </location>
</feature>
<organism evidence="2 3">
    <name type="scientific">Marasmiellus scandens</name>
    <dbReference type="NCBI Taxonomy" id="2682957"/>
    <lineage>
        <taxon>Eukaryota</taxon>
        <taxon>Fungi</taxon>
        <taxon>Dikarya</taxon>
        <taxon>Basidiomycota</taxon>
        <taxon>Agaricomycotina</taxon>
        <taxon>Agaricomycetes</taxon>
        <taxon>Agaricomycetidae</taxon>
        <taxon>Agaricales</taxon>
        <taxon>Marasmiineae</taxon>
        <taxon>Omphalotaceae</taxon>
        <taxon>Marasmiellus</taxon>
    </lineage>
</organism>
<evidence type="ECO:0000313" key="3">
    <source>
        <dbReference type="Proteomes" id="UP001498398"/>
    </source>
</evidence>
<proteinExistence type="predicted"/>